<dbReference type="Gene3D" id="3.10.450.50">
    <property type="match status" value="1"/>
</dbReference>
<proteinExistence type="predicted"/>
<dbReference type="Pfam" id="PF12680">
    <property type="entry name" value="SnoaL_2"/>
    <property type="match status" value="1"/>
</dbReference>
<organism evidence="2 3">
    <name type="scientific">Fodinibius salsisoli</name>
    <dbReference type="NCBI Taxonomy" id="2820877"/>
    <lineage>
        <taxon>Bacteria</taxon>
        <taxon>Pseudomonadati</taxon>
        <taxon>Balneolota</taxon>
        <taxon>Balneolia</taxon>
        <taxon>Balneolales</taxon>
        <taxon>Balneolaceae</taxon>
        <taxon>Fodinibius</taxon>
    </lineage>
</organism>
<dbReference type="EMBL" id="JAGGJA010000001">
    <property type="protein sequence ID" value="MCW9705546.1"/>
    <property type="molecule type" value="Genomic_DNA"/>
</dbReference>
<name>A0ABT3PHY7_9BACT</name>
<evidence type="ECO:0000313" key="2">
    <source>
        <dbReference type="EMBL" id="MCW9705546.1"/>
    </source>
</evidence>
<feature type="domain" description="SnoaL-like" evidence="1">
    <location>
        <begin position="27"/>
        <end position="134"/>
    </location>
</feature>
<comment type="caution">
    <text evidence="2">The sequence shown here is derived from an EMBL/GenBank/DDBJ whole genome shotgun (WGS) entry which is preliminary data.</text>
</comment>
<evidence type="ECO:0000313" key="3">
    <source>
        <dbReference type="Proteomes" id="UP001207918"/>
    </source>
</evidence>
<sequence>MKAQNYTDEFKKAFIRKVTSDVTRYVIEKYFEAMNTGAESDTIASLFSKDVNFYSPDHDKPTNAMTDGYKKVINCVQELKIKMKSIFFNIKSMDIDGEEAVVLAKLTARQRKTGEAIYEEFSFQFTVHNGEITRFRIYKNDITRLEDKPEEQKYANISN</sequence>
<accession>A0ABT3PHY7</accession>
<evidence type="ECO:0000259" key="1">
    <source>
        <dbReference type="Pfam" id="PF12680"/>
    </source>
</evidence>
<keyword evidence="3" id="KW-1185">Reference proteome</keyword>
<gene>
    <name evidence="2" type="ORF">J6I44_01705</name>
</gene>
<reference evidence="2 3" key="1">
    <citation type="submission" date="2021-03" db="EMBL/GenBank/DDBJ databases">
        <title>Aliifodinibius sp. nov., a new bacterium isolated from saline soil.</title>
        <authorList>
            <person name="Galisteo C."/>
            <person name="De La Haba R."/>
            <person name="Sanchez-Porro C."/>
            <person name="Ventosa A."/>
        </authorList>
    </citation>
    <scope>NUCLEOTIDE SEQUENCE [LARGE SCALE GENOMIC DNA]</scope>
    <source>
        <strain evidence="2 3">1BSP15-2V2</strain>
    </source>
</reference>
<dbReference type="RefSeq" id="WP_265764210.1">
    <property type="nucleotide sequence ID" value="NZ_JAGGJA010000001.1"/>
</dbReference>
<dbReference type="Proteomes" id="UP001207918">
    <property type="component" value="Unassembled WGS sequence"/>
</dbReference>
<dbReference type="InterPro" id="IPR037401">
    <property type="entry name" value="SnoaL-like"/>
</dbReference>
<dbReference type="InterPro" id="IPR032710">
    <property type="entry name" value="NTF2-like_dom_sf"/>
</dbReference>
<dbReference type="SUPFAM" id="SSF54427">
    <property type="entry name" value="NTF2-like"/>
    <property type="match status" value="1"/>
</dbReference>
<protein>
    <submittedName>
        <fullName evidence="2">Nuclear transport factor 2 family protein</fullName>
    </submittedName>
</protein>